<reference evidence="13 14" key="1">
    <citation type="journal article" date="2015" name="Fungal Genet. Biol.">
        <title>Evolution of novel wood decay mechanisms in Agaricales revealed by the genome sequences of Fistulina hepatica and Cylindrobasidium torrendii.</title>
        <authorList>
            <person name="Floudas D."/>
            <person name="Held B.W."/>
            <person name="Riley R."/>
            <person name="Nagy L.G."/>
            <person name="Koehler G."/>
            <person name="Ransdell A.S."/>
            <person name="Younus H."/>
            <person name="Chow J."/>
            <person name="Chiniquy J."/>
            <person name="Lipzen A."/>
            <person name="Tritt A."/>
            <person name="Sun H."/>
            <person name="Haridas S."/>
            <person name="LaButti K."/>
            <person name="Ohm R.A."/>
            <person name="Kues U."/>
            <person name="Blanchette R.A."/>
            <person name="Grigoriev I.V."/>
            <person name="Minto R.E."/>
            <person name="Hibbett D.S."/>
        </authorList>
    </citation>
    <scope>NUCLEOTIDE SEQUENCE [LARGE SCALE GENOMIC DNA]</scope>
    <source>
        <strain evidence="13 14">FP15055 ss-10</strain>
    </source>
</reference>
<keyword evidence="11" id="KW-0496">Mitochondrion</keyword>
<dbReference type="InterPro" id="IPR036524">
    <property type="entry name" value="Frataxin/CyaY_sf"/>
</dbReference>
<protein>
    <recommendedName>
        <fullName evidence="3">ferroxidase</fullName>
        <ecNumber evidence="3">1.16.3.1</ecNumber>
    </recommendedName>
</protein>
<dbReference type="PROSITE" id="PS50810">
    <property type="entry name" value="FRATAXIN_2"/>
    <property type="match status" value="1"/>
</dbReference>
<evidence type="ECO:0000313" key="14">
    <source>
        <dbReference type="Proteomes" id="UP000054007"/>
    </source>
</evidence>
<evidence type="ECO:0000256" key="12">
    <source>
        <dbReference type="ARBA" id="ARBA00047990"/>
    </source>
</evidence>
<dbReference type="NCBIfam" id="TIGR03421">
    <property type="entry name" value="FeS_CyaY"/>
    <property type="match status" value="1"/>
</dbReference>
<dbReference type="SMART" id="SM01219">
    <property type="entry name" value="Frataxin_Cyay"/>
    <property type="match status" value="1"/>
</dbReference>
<evidence type="ECO:0000256" key="3">
    <source>
        <dbReference type="ARBA" id="ARBA00013107"/>
    </source>
</evidence>
<accession>A0A0D7AZ64</accession>
<dbReference type="GO" id="GO:0008199">
    <property type="term" value="F:ferric iron binding"/>
    <property type="evidence" value="ECO:0007669"/>
    <property type="project" value="InterPro"/>
</dbReference>
<gene>
    <name evidence="13" type="ORF">CYLTODRAFT_432859</name>
</gene>
<dbReference type="InterPro" id="IPR017789">
    <property type="entry name" value="Frataxin"/>
</dbReference>
<dbReference type="InterPro" id="IPR002908">
    <property type="entry name" value="Frataxin/CyaY"/>
</dbReference>
<comment type="subcellular location">
    <subcellularLocation>
        <location evidence="1">Mitochondrion</location>
    </subcellularLocation>
</comment>
<dbReference type="EMBL" id="KN880680">
    <property type="protein sequence ID" value="KIY63668.1"/>
    <property type="molecule type" value="Genomic_DNA"/>
</dbReference>
<dbReference type="GO" id="GO:0051537">
    <property type="term" value="F:2 iron, 2 sulfur cluster binding"/>
    <property type="evidence" value="ECO:0007669"/>
    <property type="project" value="TreeGrafter"/>
</dbReference>
<dbReference type="EC" id="1.16.3.1" evidence="3"/>
<dbReference type="PANTHER" id="PTHR16821:SF2">
    <property type="entry name" value="FRATAXIN, MITOCHONDRIAL"/>
    <property type="match status" value="1"/>
</dbReference>
<dbReference type="GO" id="GO:0006826">
    <property type="term" value="P:iron ion transport"/>
    <property type="evidence" value="ECO:0007669"/>
    <property type="project" value="UniProtKB-KW"/>
</dbReference>
<evidence type="ECO:0000256" key="8">
    <source>
        <dbReference type="ARBA" id="ARBA00023002"/>
    </source>
</evidence>
<dbReference type="OrthoDB" id="1897642at2759"/>
<evidence type="ECO:0000256" key="6">
    <source>
        <dbReference type="ARBA" id="ARBA00022496"/>
    </source>
</evidence>
<dbReference type="AlphaFoldDB" id="A0A0D7AZ64"/>
<evidence type="ECO:0000256" key="10">
    <source>
        <dbReference type="ARBA" id="ARBA00023065"/>
    </source>
</evidence>
<evidence type="ECO:0000256" key="1">
    <source>
        <dbReference type="ARBA" id="ARBA00004173"/>
    </source>
</evidence>
<evidence type="ECO:0000256" key="9">
    <source>
        <dbReference type="ARBA" id="ARBA00023004"/>
    </source>
</evidence>
<dbReference type="PANTHER" id="PTHR16821">
    <property type="entry name" value="FRATAXIN"/>
    <property type="match status" value="1"/>
</dbReference>
<keyword evidence="8" id="KW-0560">Oxidoreductase</keyword>
<dbReference type="GO" id="GO:0005739">
    <property type="term" value="C:mitochondrion"/>
    <property type="evidence" value="ECO:0007669"/>
    <property type="project" value="UniProtKB-SubCell"/>
</dbReference>
<name>A0A0D7AZ64_9AGAR</name>
<dbReference type="GO" id="GO:0006879">
    <property type="term" value="P:intracellular iron ion homeostasis"/>
    <property type="evidence" value="ECO:0007669"/>
    <property type="project" value="UniProtKB-KW"/>
</dbReference>
<keyword evidence="10" id="KW-0406">Ion transport</keyword>
<proteinExistence type="inferred from homology"/>
<comment type="similarity">
    <text evidence="2">Belongs to the frataxin family.</text>
</comment>
<keyword evidence="14" id="KW-1185">Reference proteome</keyword>
<keyword evidence="6" id="KW-0410">Iron transport</keyword>
<comment type="catalytic activity">
    <reaction evidence="12">
        <text>4 Fe(2+) + O2 + 4 H(+) = 4 Fe(3+) + 2 H2O</text>
        <dbReference type="Rhea" id="RHEA:11148"/>
        <dbReference type="ChEBI" id="CHEBI:15377"/>
        <dbReference type="ChEBI" id="CHEBI:15378"/>
        <dbReference type="ChEBI" id="CHEBI:15379"/>
        <dbReference type="ChEBI" id="CHEBI:29033"/>
        <dbReference type="ChEBI" id="CHEBI:29034"/>
        <dbReference type="EC" id="1.16.3.1"/>
    </reaction>
</comment>
<dbReference type="GO" id="GO:0008198">
    <property type="term" value="F:ferrous iron binding"/>
    <property type="evidence" value="ECO:0007669"/>
    <property type="project" value="TreeGrafter"/>
</dbReference>
<dbReference type="SUPFAM" id="SSF55387">
    <property type="entry name" value="Frataxin/Nqo15-like"/>
    <property type="match status" value="1"/>
</dbReference>
<evidence type="ECO:0000256" key="5">
    <source>
        <dbReference type="ARBA" id="ARBA00022448"/>
    </source>
</evidence>
<dbReference type="InterPro" id="IPR020895">
    <property type="entry name" value="Frataxin_CS"/>
</dbReference>
<organism evidence="13 14">
    <name type="scientific">Cylindrobasidium torrendii FP15055 ss-10</name>
    <dbReference type="NCBI Taxonomy" id="1314674"/>
    <lineage>
        <taxon>Eukaryota</taxon>
        <taxon>Fungi</taxon>
        <taxon>Dikarya</taxon>
        <taxon>Basidiomycota</taxon>
        <taxon>Agaricomycotina</taxon>
        <taxon>Agaricomycetes</taxon>
        <taxon>Agaricomycetidae</taxon>
        <taxon>Agaricales</taxon>
        <taxon>Marasmiineae</taxon>
        <taxon>Physalacriaceae</taxon>
        <taxon>Cylindrobasidium</taxon>
    </lineage>
</organism>
<keyword evidence="4" id="KW-0409">Iron storage</keyword>
<evidence type="ECO:0000256" key="2">
    <source>
        <dbReference type="ARBA" id="ARBA00008183"/>
    </source>
</evidence>
<keyword evidence="5" id="KW-0813">Transport</keyword>
<sequence>MEEYHKLSDKVMDGLTEQLEGLVDQCGRDDYEVEYSSGVLTLSVGEHGTYVINKQPPNKQIWLSSPHSGPKRYDYMTDGTWRYTRDNHALLDLLNEELAPAFTDFTKLAIDE</sequence>
<dbReference type="Pfam" id="PF01491">
    <property type="entry name" value="Frataxin_Cyay"/>
    <property type="match status" value="1"/>
</dbReference>
<dbReference type="Gene3D" id="3.30.920.10">
    <property type="entry name" value="Frataxin/CyaY"/>
    <property type="match status" value="1"/>
</dbReference>
<evidence type="ECO:0000256" key="7">
    <source>
        <dbReference type="ARBA" id="ARBA00022946"/>
    </source>
</evidence>
<dbReference type="GO" id="GO:0016226">
    <property type="term" value="P:iron-sulfur cluster assembly"/>
    <property type="evidence" value="ECO:0007669"/>
    <property type="project" value="InterPro"/>
</dbReference>
<dbReference type="NCBIfam" id="TIGR03422">
    <property type="entry name" value="mito_frataxin"/>
    <property type="match status" value="1"/>
</dbReference>
<dbReference type="PROSITE" id="PS01344">
    <property type="entry name" value="FRATAXIN_1"/>
    <property type="match status" value="1"/>
</dbReference>
<keyword evidence="7" id="KW-0809">Transit peptide</keyword>
<dbReference type="PRINTS" id="PR00904">
    <property type="entry name" value="FRATAXIN"/>
</dbReference>
<dbReference type="Proteomes" id="UP000054007">
    <property type="component" value="Unassembled WGS sequence"/>
</dbReference>
<dbReference type="GO" id="GO:0034986">
    <property type="term" value="F:iron chaperone activity"/>
    <property type="evidence" value="ECO:0007669"/>
    <property type="project" value="TreeGrafter"/>
</dbReference>
<evidence type="ECO:0000256" key="11">
    <source>
        <dbReference type="ARBA" id="ARBA00023128"/>
    </source>
</evidence>
<evidence type="ECO:0000313" key="13">
    <source>
        <dbReference type="EMBL" id="KIY63668.1"/>
    </source>
</evidence>
<dbReference type="STRING" id="1314674.A0A0D7AZ64"/>
<keyword evidence="9" id="KW-0408">Iron</keyword>
<evidence type="ECO:0000256" key="4">
    <source>
        <dbReference type="ARBA" id="ARBA00022434"/>
    </source>
</evidence>
<dbReference type="GO" id="GO:0004322">
    <property type="term" value="F:ferroxidase activity"/>
    <property type="evidence" value="ECO:0007669"/>
    <property type="project" value="UniProtKB-EC"/>
</dbReference>